<dbReference type="PANTHER" id="PTHR48051:SF54">
    <property type="entry name" value="LEUCINE-RICH REPEAT-CONTAINING PROTEIN"/>
    <property type="match status" value="1"/>
</dbReference>
<keyword evidence="3" id="KW-0175">Coiled coil</keyword>
<dbReference type="Pfam" id="PF23598">
    <property type="entry name" value="LRR_14"/>
    <property type="match status" value="1"/>
</dbReference>
<dbReference type="Gene3D" id="3.80.10.10">
    <property type="entry name" value="Ribonuclease Inhibitor"/>
    <property type="match status" value="1"/>
</dbReference>
<evidence type="ECO:0000256" key="3">
    <source>
        <dbReference type="SAM" id="Coils"/>
    </source>
</evidence>
<sequence>MPAVHELVRAFDALDNDMMIQKRARKHEHDYDEHQQIVKPGSAAVETERDTLVEIFRAAYKEVTGASPEHALTMSEDRPPLSDDEVVALVRKTIEQAREDTTRRTEPDVVKDLAQPGITIDLGHHAIRRLPEEVIDIIKADIERLALSHNSFSTLPLRMSECARLRYLNVRYNALREFPPAILQLPTLEILDVSKNKIREIPEEISNLTSLKVLAIQRNRIERLPVCLGDISSLHMLKLDGNPIVFPPPEICSIKDKAPAPAGDNERDALITTQVKRYLRQVATRERLKVESEGDSSESNVETPRPTRSKGGGGGGGRFPVKPSISSMDAFGDLKPKPESPNNAPAPPIPARSHYRVQSQQNASMRRPAMGPPTVNGNERNRSHSEGAGAASMRSKRMGMVTRKATDLAPVNEGRPNGSTHSRGFSHGSAPFDFQGNGFPNSLNGDQPRSRLNSIRPLSDLVEHKPWSGDYDDTVQACRLTAESAIDFLTPTERLLRRVNLPSQHALMTQFQKTRASAYALSELVNRYEALTEDQEDEADNLFSKLLDESEACMDLLIELETQMHDSEEEVGRAINAPGVRSAWRAQVNAQYMGAVEARNACEVLGVEFAEPTKIDARYARSSTTPTQTMPNPDQRLTAAQAMNYETNGNSNGVYGLTPPMHPNSRTNTLTSITSAATPRSGESFVTLGSVSMSRTNTTRSMDDADEEQIFERIWQKLRNACAFTLQNLPVCHERFEHACLASRDDGERGHMAYPRWMRVLERSTEAHQAAMSLNEVLKTIKLRDAEFRNSQRFWELCTAWVKAWSDLAVAVKELGQMGQLPEDIKQVMKPVQKAVKEAGGAITASPWSHLAVRNESSAMFPPQSALSMRSSDTRHLGHGLSGLSTSSIPGPINTSISINTNYSHSATPSATLGFVTPVPATPLSAALGAAAQATIPSTPGHAPTSTPVDPPMTGRFAGNVFERADRLLQQTQRRI</sequence>
<accession>A0A8H4JBK8</accession>
<dbReference type="SMART" id="SM00364">
    <property type="entry name" value="LRR_BAC"/>
    <property type="match status" value="3"/>
</dbReference>
<dbReference type="PROSITE" id="PS51450">
    <property type="entry name" value="LRR"/>
    <property type="match status" value="1"/>
</dbReference>
<dbReference type="InterPro" id="IPR032675">
    <property type="entry name" value="LRR_dom_sf"/>
</dbReference>
<protein>
    <recommendedName>
        <fullName evidence="5">Disease resistance R13L4/SHOC-2-like LRR domain-containing protein</fullName>
    </recommendedName>
</protein>
<evidence type="ECO:0000313" key="6">
    <source>
        <dbReference type="EMBL" id="KAF4314598.1"/>
    </source>
</evidence>
<keyword evidence="1" id="KW-0433">Leucine-rich repeat</keyword>
<dbReference type="EMBL" id="WWBZ02000001">
    <property type="protein sequence ID" value="KAF4314598.1"/>
    <property type="molecule type" value="Genomic_DNA"/>
</dbReference>
<name>A0A8H4JBK8_9PEZI</name>
<evidence type="ECO:0000313" key="7">
    <source>
        <dbReference type="Proteomes" id="UP000572817"/>
    </source>
</evidence>
<dbReference type="InterPro" id="IPR055414">
    <property type="entry name" value="LRR_R13L4/SHOC2-like"/>
</dbReference>
<dbReference type="Pfam" id="PF10428">
    <property type="entry name" value="SOG2"/>
    <property type="match status" value="1"/>
</dbReference>
<keyword evidence="2" id="KW-0677">Repeat</keyword>
<gene>
    <name evidence="6" type="ORF">GTA08_BOTSDO01139</name>
</gene>
<dbReference type="InterPro" id="IPR050216">
    <property type="entry name" value="LRR_domain-containing"/>
</dbReference>
<dbReference type="InterPro" id="IPR003591">
    <property type="entry name" value="Leu-rich_rpt_typical-subtyp"/>
</dbReference>
<comment type="caution">
    <text evidence="6">The sequence shown here is derived from an EMBL/GenBank/DDBJ whole genome shotgun (WGS) entry which is preliminary data.</text>
</comment>
<dbReference type="SUPFAM" id="SSF52075">
    <property type="entry name" value="Outer arm dynein light chain 1"/>
    <property type="match status" value="1"/>
</dbReference>
<dbReference type="AlphaFoldDB" id="A0A8H4JBK8"/>
<evidence type="ECO:0000256" key="4">
    <source>
        <dbReference type="SAM" id="MobiDB-lite"/>
    </source>
</evidence>
<feature type="domain" description="Disease resistance R13L4/SHOC-2-like LRR" evidence="5">
    <location>
        <begin position="162"/>
        <end position="239"/>
    </location>
</feature>
<dbReference type="InterPro" id="IPR001611">
    <property type="entry name" value="Leu-rich_rpt"/>
</dbReference>
<feature type="compositionally biased region" description="Polar residues" evidence="4">
    <location>
        <begin position="438"/>
        <end position="448"/>
    </location>
</feature>
<dbReference type="InterPro" id="IPR019487">
    <property type="entry name" value="RAM_signalling_pathway_SOG2"/>
</dbReference>
<dbReference type="OrthoDB" id="1394818at2759"/>
<keyword evidence="7" id="KW-1185">Reference proteome</keyword>
<feature type="coiled-coil region" evidence="3">
    <location>
        <begin position="521"/>
        <end position="577"/>
    </location>
</feature>
<dbReference type="SMART" id="SM00369">
    <property type="entry name" value="LRR_TYP"/>
    <property type="match status" value="3"/>
</dbReference>
<evidence type="ECO:0000256" key="1">
    <source>
        <dbReference type="ARBA" id="ARBA00022614"/>
    </source>
</evidence>
<reference evidence="6" key="1">
    <citation type="submission" date="2020-04" db="EMBL/GenBank/DDBJ databases">
        <title>Genome Assembly and Annotation of Botryosphaeria dothidea sdau 11-99, a Latent Pathogen of Apple Fruit Ring Rot in China.</title>
        <authorList>
            <person name="Yu C."/>
            <person name="Diao Y."/>
            <person name="Lu Q."/>
            <person name="Zhao J."/>
            <person name="Cui S."/>
            <person name="Peng C."/>
            <person name="He B."/>
            <person name="Liu H."/>
        </authorList>
    </citation>
    <scope>NUCLEOTIDE SEQUENCE [LARGE SCALE GENOMIC DNA]</scope>
    <source>
        <strain evidence="6">Sdau11-99</strain>
    </source>
</reference>
<dbReference type="PANTHER" id="PTHR48051">
    <property type="match status" value="1"/>
</dbReference>
<dbReference type="Proteomes" id="UP000572817">
    <property type="component" value="Unassembled WGS sequence"/>
</dbReference>
<feature type="region of interest" description="Disordered" evidence="4">
    <location>
        <begin position="287"/>
        <end position="448"/>
    </location>
</feature>
<feature type="region of interest" description="Disordered" evidence="4">
    <location>
        <begin position="932"/>
        <end position="951"/>
    </location>
</feature>
<evidence type="ECO:0000256" key="2">
    <source>
        <dbReference type="ARBA" id="ARBA00022737"/>
    </source>
</evidence>
<proteinExistence type="predicted"/>
<dbReference type="GO" id="GO:0005737">
    <property type="term" value="C:cytoplasm"/>
    <property type="evidence" value="ECO:0007669"/>
    <property type="project" value="TreeGrafter"/>
</dbReference>
<evidence type="ECO:0000259" key="5">
    <source>
        <dbReference type="Pfam" id="PF23598"/>
    </source>
</evidence>
<organism evidence="6 7">
    <name type="scientific">Botryosphaeria dothidea</name>
    <dbReference type="NCBI Taxonomy" id="55169"/>
    <lineage>
        <taxon>Eukaryota</taxon>
        <taxon>Fungi</taxon>
        <taxon>Dikarya</taxon>
        <taxon>Ascomycota</taxon>
        <taxon>Pezizomycotina</taxon>
        <taxon>Dothideomycetes</taxon>
        <taxon>Dothideomycetes incertae sedis</taxon>
        <taxon>Botryosphaeriales</taxon>
        <taxon>Botryosphaeriaceae</taxon>
        <taxon>Botryosphaeria</taxon>
    </lineage>
</organism>